<name>A0ABP6ZXB0_9ACTN</name>
<dbReference type="RefSeq" id="WP_231480995.1">
    <property type="nucleotide sequence ID" value="NZ_BAAAZO010000006.1"/>
</dbReference>
<dbReference type="Proteomes" id="UP001501074">
    <property type="component" value="Unassembled WGS sequence"/>
</dbReference>
<gene>
    <name evidence="1" type="ORF">GCM10022223_41010</name>
</gene>
<evidence type="ECO:0000313" key="2">
    <source>
        <dbReference type="Proteomes" id="UP001501074"/>
    </source>
</evidence>
<reference evidence="2" key="1">
    <citation type="journal article" date="2019" name="Int. J. Syst. Evol. Microbiol.">
        <title>The Global Catalogue of Microorganisms (GCM) 10K type strain sequencing project: providing services to taxonomists for standard genome sequencing and annotation.</title>
        <authorList>
            <consortium name="The Broad Institute Genomics Platform"/>
            <consortium name="The Broad Institute Genome Sequencing Center for Infectious Disease"/>
            <person name="Wu L."/>
            <person name="Ma J."/>
        </authorList>
    </citation>
    <scope>NUCLEOTIDE SEQUENCE [LARGE SCALE GENOMIC DNA]</scope>
    <source>
        <strain evidence="2">JCM 16902</strain>
    </source>
</reference>
<organism evidence="1 2">
    <name type="scientific">Kineosporia mesophila</name>
    <dbReference type="NCBI Taxonomy" id="566012"/>
    <lineage>
        <taxon>Bacteria</taxon>
        <taxon>Bacillati</taxon>
        <taxon>Actinomycetota</taxon>
        <taxon>Actinomycetes</taxon>
        <taxon>Kineosporiales</taxon>
        <taxon>Kineosporiaceae</taxon>
        <taxon>Kineosporia</taxon>
    </lineage>
</organism>
<keyword evidence="2" id="KW-1185">Reference proteome</keyword>
<dbReference type="EMBL" id="BAAAZO010000006">
    <property type="protein sequence ID" value="GAA3619941.1"/>
    <property type="molecule type" value="Genomic_DNA"/>
</dbReference>
<evidence type="ECO:0000313" key="1">
    <source>
        <dbReference type="EMBL" id="GAA3619941.1"/>
    </source>
</evidence>
<proteinExistence type="predicted"/>
<sequence length="119" mass="13838">MPGTWEHSLGLDPQIKKFRKGEYRTAIRVMEERNVRLTRAGEDDSWDWVDMDGRTYDAVGGFPGQYLDGQWDHFFGQIRRHLGKAELVPIDVSQFRADQIDRVQRFIAPLGPRVFMVGE</sequence>
<dbReference type="CDD" id="cd20726">
    <property type="entry name" value="CDI_toxin_BpE479_tRNase-like"/>
    <property type="match status" value="1"/>
</dbReference>
<comment type="caution">
    <text evidence="1">The sequence shown here is derived from an EMBL/GenBank/DDBJ whole genome shotgun (WGS) entry which is preliminary data.</text>
</comment>
<protein>
    <recommendedName>
        <fullName evidence="3">CdiA C-terminal tRNase domain-containing protein</fullName>
    </recommendedName>
</protein>
<evidence type="ECO:0008006" key="3">
    <source>
        <dbReference type="Google" id="ProtNLM"/>
    </source>
</evidence>
<accession>A0ABP6ZXB0</accession>